<evidence type="ECO:0000256" key="3">
    <source>
        <dbReference type="ARBA" id="ARBA00022679"/>
    </source>
</evidence>
<keyword evidence="5" id="KW-0902">Two-component regulatory system</keyword>
<dbReference type="SMART" id="SM00387">
    <property type="entry name" value="HATPase_c"/>
    <property type="match status" value="1"/>
</dbReference>
<evidence type="ECO:0000256" key="8">
    <source>
        <dbReference type="SAM" id="Phobius"/>
    </source>
</evidence>
<keyword evidence="7" id="KW-0175">Coiled coil</keyword>
<dbReference type="Gene3D" id="3.30.565.10">
    <property type="entry name" value="Histidine kinase-like ATPase, C-terminal domain"/>
    <property type="match status" value="1"/>
</dbReference>
<protein>
    <recommendedName>
        <fullName evidence="2">histidine kinase</fullName>
        <ecNumber evidence="2">2.7.13.3</ecNumber>
    </recommendedName>
</protein>
<evidence type="ECO:0000256" key="2">
    <source>
        <dbReference type="ARBA" id="ARBA00012438"/>
    </source>
</evidence>
<keyword evidence="6" id="KW-0802">TPR repeat</keyword>
<dbReference type="SMART" id="SM00028">
    <property type="entry name" value="TPR"/>
    <property type="match status" value="4"/>
</dbReference>
<dbReference type="PROSITE" id="PS50005">
    <property type="entry name" value="TPR"/>
    <property type="match status" value="1"/>
</dbReference>
<dbReference type="SUPFAM" id="SSF48452">
    <property type="entry name" value="TPR-like"/>
    <property type="match status" value="2"/>
</dbReference>
<evidence type="ECO:0000259" key="9">
    <source>
        <dbReference type="PROSITE" id="PS50109"/>
    </source>
</evidence>
<evidence type="ECO:0000256" key="5">
    <source>
        <dbReference type="ARBA" id="ARBA00023012"/>
    </source>
</evidence>
<gene>
    <name evidence="10" type="ORF">ACFS25_16515</name>
</gene>
<organism evidence="10 11">
    <name type="scientific">Spirosoma flavum</name>
    <dbReference type="NCBI Taxonomy" id="2048557"/>
    <lineage>
        <taxon>Bacteria</taxon>
        <taxon>Pseudomonadati</taxon>
        <taxon>Bacteroidota</taxon>
        <taxon>Cytophagia</taxon>
        <taxon>Cytophagales</taxon>
        <taxon>Cytophagaceae</taxon>
        <taxon>Spirosoma</taxon>
    </lineage>
</organism>
<feature type="transmembrane region" description="Helical" evidence="8">
    <location>
        <begin position="375"/>
        <end position="396"/>
    </location>
</feature>
<feature type="repeat" description="TPR" evidence="6">
    <location>
        <begin position="134"/>
        <end position="167"/>
    </location>
</feature>
<evidence type="ECO:0000256" key="7">
    <source>
        <dbReference type="SAM" id="Coils"/>
    </source>
</evidence>
<dbReference type="InterPro" id="IPR011990">
    <property type="entry name" value="TPR-like_helical_dom_sf"/>
</dbReference>
<keyword evidence="8" id="KW-0472">Membrane</keyword>
<dbReference type="EMBL" id="JBHUOM010000014">
    <property type="protein sequence ID" value="MFD2935391.1"/>
    <property type="molecule type" value="Genomic_DNA"/>
</dbReference>
<dbReference type="PROSITE" id="PS50109">
    <property type="entry name" value="HIS_KIN"/>
    <property type="match status" value="1"/>
</dbReference>
<feature type="domain" description="Histidine kinase" evidence="9">
    <location>
        <begin position="438"/>
        <end position="628"/>
    </location>
</feature>
<dbReference type="InterPro" id="IPR019734">
    <property type="entry name" value="TPR_rpt"/>
</dbReference>
<evidence type="ECO:0000256" key="6">
    <source>
        <dbReference type="PROSITE-ProRule" id="PRU00339"/>
    </source>
</evidence>
<dbReference type="InterPro" id="IPR050482">
    <property type="entry name" value="Sensor_HK_TwoCompSys"/>
</dbReference>
<dbReference type="RefSeq" id="WP_381503241.1">
    <property type="nucleotide sequence ID" value="NZ_JBHUOM010000014.1"/>
</dbReference>
<dbReference type="PANTHER" id="PTHR24421:SF10">
    <property type="entry name" value="NITRATE_NITRITE SENSOR PROTEIN NARQ"/>
    <property type="match status" value="1"/>
</dbReference>
<comment type="catalytic activity">
    <reaction evidence="1">
        <text>ATP + protein L-histidine = ADP + protein N-phospho-L-histidine.</text>
        <dbReference type="EC" id="2.7.13.3"/>
    </reaction>
</comment>
<comment type="caution">
    <text evidence="10">The sequence shown here is derived from an EMBL/GenBank/DDBJ whole genome shotgun (WGS) entry which is preliminary data.</text>
</comment>
<dbReference type="Pfam" id="PF02518">
    <property type="entry name" value="HATPase_c"/>
    <property type="match status" value="1"/>
</dbReference>
<keyword evidence="3" id="KW-0808">Transferase</keyword>
<accession>A0ABW6AIV1</accession>
<dbReference type="SUPFAM" id="SSF55874">
    <property type="entry name" value="ATPase domain of HSP90 chaperone/DNA topoisomerase II/histidine kinase"/>
    <property type="match status" value="1"/>
</dbReference>
<proteinExistence type="predicted"/>
<keyword evidence="11" id="KW-1185">Reference proteome</keyword>
<dbReference type="Pfam" id="PF13424">
    <property type="entry name" value="TPR_12"/>
    <property type="match status" value="1"/>
</dbReference>
<keyword evidence="8" id="KW-1133">Transmembrane helix</keyword>
<dbReference type="Pfam" id="PF13181">
    <property type="entry name" value="TPR_8"/>
    <property type="match status" value="1"/>
</dbReference>
<evidence type="ECO:0000313" key="10">
    <source>
        <dbReference type="EMBL" id="MFD2935391.1"/>
    </source>
</evidence>
<reference evidence="11" key="1">
    <citation type="journal article" date="2019" name="Int. J. Syst. Evol. Microbiol.">
        <title>The Global Catalogue of Microorganisms (GCM) 10K type strain sequencing project: providing services to taxonomists for standard genome sequencing and annotation.</title>
        <authorList>
            <consortium name="The Broad Institute Genomics Platform"/>
            <consortium name="The Broad Institute Genome Sequencing Center for Infectious Disease"/>
            <person name="Wu L."/>
            <person name="Ma J."/>
        </authorList>
    </citation>
    <scope>NUCLEOTIDE SEQUENCE [LARGE SCALE GENOMIC DNA]</scope>
    <source>
        <strain evidence="11">KCTC 52490</strain>
    </source>
</reference>
<keyword evidence="8" id="KW-0812">Transmembrane</keyword>
<dbReference type="PANTHER" id="PTHR24421">
    <property type="entry name" value="NITRATE/NITRITE SENSOR PROTEIN NARX-RELATED"/>
    <property type="match status" value="1"/>
</dbReference>
<feature type="coiled-coil region" evidence="7">
    <location>
        <begin position="397"/>
        <end position="426"/>
    </location>
</feature>
<name>A0ABW6AIV1_9BACT</name>
<dbReference type="InterPro" id="IPR003594">
    <property type="entry name" value="HATPase_dom"/>
</dbReference>
<dbReference type="InterPro" id="IPR005467">
    <property type="entry name" value="His_kinase_dom"/>
</dbReference>
<evidence type="ECO:0000256" key="1">
    <source>
        <dbReference type="ARBA" id="ARBA00000085"/>
    </source>
</evidence>
<sequence>MRARINKQVLLNVLLLFILVTGSNAQLKPNNSLQHDIDSLRKVVRNELTPAARVDSWIYLASCYFDLSRTDSIQYCLQQGFQIIAQTPYRSGEYFLLSYQTELLDKNALYDEALDYAQKSLRLAKSITDRELIGDSYTLLGLVYNDSGQPLKAIQYLRHSLSLIPSYTHQKHPVSQRHHALLNLGQCYLKLKQHNTAIHWLNQSLQEATTQQDYRIMSIAHWLLGQCYDSQRHFELAGQQYELGYKYANSIHDWDAIILFFPHLFYHYYRHNQPKKASDFLEIGRQLAEQTPDRIAALPRKNFYVELVSIYRLLKDYPKAVRAQQTVLEITEEINKKASAQRLALLNKFNQQESQLLLLDRERKMQLIILQKNRLLNVALSLSLLLLAAIFVIIYYNSQQRRRLDRLRQQRELAELEQKREVSTLKAVIVGEERERNRLANELHNGVGGLLISARYSLERQIRMTPIQFGSEPLILVDNAYEEIRRIAHNLMPHTLQHVGLAAALEQYCESIVQSTELQLTLQIYGVAERLESSLELWLYRIVQELVSNILKHAKATTALIQLSNNNGLVHLTVEDNGQGFVVTEVLQRDGFGLRQLADRAYYLNGTVLIESEPGAGTSIFIELPTQSLL</sequence>
<evidence type="ECO:0000256" key="4">
    <source>
        <dbReference type="ARBA" id="ARBA00022777"/>
    </source>
</evidence>
<dbReference type="EC" id="2.7.13.3" evidence="2"/>
<dbReference type="CDD" id="cd16917">
    <property type="entry name" value="HATPase_UhpB-NarQ-NarX-like"/>
    <property type="match status" value="1"/>
</dbReference>
<keyword evidence="4" id="KW-0418">Kinase</keyword>
<evidence type="ECO:0000313" key="11">
    <source>
        <dbReference type="Proteomes" id="UP001597512"/>
    </source>
</evidence>
<dbReference type="InterPro" id="IPR036890">
    <property type="entry name" value="HATPase_C_sf"/>
</dbReference>
<dbReference type="Gene3D" id="1.25.40.10">
    <property type="entry name" value="Tetratricopeptide repeat domain"/>
    <property type="match status" value="2"/>
</dbReference>
<dbReference type="Proteomes" id="UP001597512">
    <property type="component" value="Unassembled WGS sequence"/>
</dbReference>